<dbReference type="Pfam" id="PF11152">
    <property type="entry name" value="CCB2_CCB4"/>
    <property type="match status" value="1"/>
</dbReference>
<dbReference type="InterPro" id="IPR044970">
    <property type="entry name" value="CCB2"/>
</dbReference>
<evidence type="ECO:0000313" key="2">
    <source>
        <dbReference type="Proteomes" id="UP000626109"/>
    </source>
</evidence>
<dbReference type="PANTHER" id="PTHR36403:SF1">
    <property type="entry name" value="PROTEIN COFACTOR ASSEMBLY OF COMPLEX C SUBUNIT B CCB2, CHLOROPLASTIC"/>
    <property type="match status" value="1"/>
</dbReference>
<dbReference type="Proteomes" id="UP000626109">
    <property type="component" value="Unassembled WGS sequence"/>
</dbReference>
<accession>A0A813GVN8</accession>
<comment type="caution">
    <text evidence="1">The sequence shown here is derived from an EMBL/GenBank/DDBJ whole genome shotgun (WGS) entry which is preliminary data.</text>
</comment>
<sequence>MQLASRAVPTVVTPPSFGPVVAATPPWKSSLIYLQQRGHRQECHRPTCLILRIGASLAAAAVSNRRRGTADGASGKRRFVSVRRADDSGGIDFAVIRFKIPGFDDLTNLPRVIAIVGVVLLAGNRVFFPTPISGPDVRILTEAFSLVLAILCWTLPYYGGRLEEAARRQVSTRPASKQPNCLQTMAMDETLPLEARVDLSWITSSLIRFTNADGLAVWHGGGVVCTRGLLRQMPGFAQGGSAVLRALGASWTP</sequence>
<name>A0A813GVN8_POLGL</name>
<gene>
    <name evidence="1" type="ORF">PGLA2088_LOCUS834</name>
</gene>
<reference evidence="1" key="1">
    <citation type="submission" date="2021-02" db="EMBL/GenBank/DDBJ databases">
        <authorList>
            <person name="Dougan E. K."/>
            <person name="Rhodes N."/>
            <person name="Thang M."/>
            <person name="Chan C."/>
        </authorList>
    </citation>
    <scope>NUCLEOTIDE SEQUENCE</scope>
</reference>
<dbReference type="PANTHER" id="PTHR36403">
    <property type="entry name" value="PROTEIN COFACTOR ASSEMBLY OF COMPLEX C SUBUNIT B CCB2, CHLOROPLASTIC"/>
    <property type="match status" value="1"/>
</dbReference>
<feature type="non-terminal residue" evidence="1">
    <location>
        <position position="253"/>
    </location>
</feature>
<protein>
    <submittedName>
        <fullName evidence="1">Uncharacterized protein</fullName>
    </submittedName>
</protein>
<dbReference type="InterPro" id="IPR021325">
    <property type="entry name" value="CCB2/CCB4"/>
</dbReference>
<dbReference type="GO" id="GO:0010190">
    <property type="term" value="P:cytochrome b6f complex assembly"/>
    <property type="evidence" value="ECO:0007669"/>
    <property type="project" value="InterPro"/>
</dbReference>
<dbReference type="EMBL" id="CAJNNW010000593">
    <property type="protein sequence ID" value="CAE8629314.1"/>
    <property type="molecule type" value="Genomic_DNA"/>
</dbReference>
<proteinExistence type="predicted"/>
<dbReference type="AlphaFoldDB" id="A0A813GVN8"/>
<evidence type="ECO:0000313" key="1">
    <source>
        <dbReference type="EMBL" id="CAE8629314.1"/>
    </source>
</evidence>
<organism evidence="1 2">
    <name type="scientific">Polarella glacialis</name>
    <name type="common">Dinoflagellate</name>
    <dbReference type="NCBI Taxonomy" id="89957"/>
    <lineage>
        <taxon>Eukaryota</taxon>
        <taxon>Sar</taxon>
        <taxon>Alveolata</taxon>
        <taxon>Dinophyceae</taxon>
        <taxon>Suessiales</taxon>
        <taxon>Suessiaceae</taxon>
        <taxon>Polarella</taxon>
    </lineage>
</organism>